<dbReference type="AlphaFoldDB" id="A0AA96JWS8"/>
<dbReference type="EC" id="1.3.3.15" evidence="6"/>
<dbReference type="Gene3D" id="3.90.660.20">
    <property type="entry name" value="Protoporphyrinogen oxidase, mitochondrial, domain 2"/>
    <property type="match status" value="1"/>
</dbReference>
<dbReference type="Gene3D" id="1.10.3110.10">
    <property type="entry name" value="protoporphyrinogen ix oxidase, domain 3"/>
    <property type="match status" value="1"/>
</dbReference>
<evidence type="ECO:0000256" key="4">
    <source>
        <dbReference type="ARBA" id="ARBA00023002"/>
    </source>
</evidence>
<evidence type="ECO:0000256" key="3">
    <source>
        <dbReference type="ARBA" id="ARBA00022827"/>
    </source>
</evidence>
<evidence type="ECO:0000256" key="6">
    <source>
        <dbReference type="RuleBase" id="RU364052"/>
    </source>
</evidence>
<evidence type="ECO:0000256" key="2">
    <source>
        <dbReference type="ARBA" id="ARBA00022630"/>
    </source>
</evidence>
<evidence type="ECO:0000256" key="5">
    <source>
        <dbReference type="ARBA" id="ARBA00023133"/>
    </source>
</evidence>
<sequence>MRKIPYQVVIVGGGISGLATAYALTEESATTQTPVQCTVVEREPRWGGKILTHVTDNYLIEGGPDSFLTSKPWALELCRTLGLQDQLISTNPQHNQTFSFCRGALRELPQGLLAFRPRRVDTLVSSGLLTWGGMLRMAAERFWPKQNPRPSDESLGEFFRRRFGTEAFEYLIEPLVAGIYAGDADELSIESTFPRFRELEREHGSVIKGMRKALASAPPASSSSGAATTMFMSLRGGLSELIQALVEALRKRGVGLMAGVGCLEIQSPTLESGEFQVMLENGNRLPADAVVLATPAYQTARLLRAIRPETASLLDGIPYASTATISMAYPAESIASQIRGFGFVVPRKEQRSLLAATWTSLKWPDRSRAGETLIRGYIGGRGRETIVEQDDRTLVKCVRAELLSMVGISAAPTYTEVHRWRQGMPQYVLGHADRLAKVQEQLAHLPGLYVTGAGLYGIGIPDCIREGTKVGKQLLQDYAANHGIKNSGSTESGGRGQIG</sequence>
<comment type="pathway">
    <text evidence="6">Porphyrin-containing compound metabolism; protoheme biosynthesis.</text>
</comment>
<keyword evidence="3 6" id="KW-0274">FAD</keyword>
<accession>A0AA96JWS8</accession>
<dbReference type="KEGG" id="nneo:PQG83_05015"/>
<dbReference type="Gene3D" id="3.50.50.60">
    <property type="entry name" value="FAD/NAD(P)-binding domain"/>
    <property type="match status" value="1"/>
</dbReference>
<dbReference type="InterPro" id="IPR004572">
    <property type="entry name" value="Protoporphyrinogen_oxidase"/>
</dbReference>
<evidence type="ECO:0000256" key="1">
    <source>
        <dbReference type="ARBA" id="ARBA00001974"/>
    </source>
</evidence>
<evidence type="ECO:0000313" key="8">
    <source>
        <dbReference type="EMBL" id="WNM63117.1"/>
    </source>
</evidence>
<dbReference type="GO" id="GO:0005737">
    <property type="term" value="C:cytoplasm"/>
    <property type="evidence" value="ECO:0007669"/>
    <property type="project" value="UniProtKB-SubCell"/>
</dbReference>
<comment type="function">
    <text evidence="6">Involved in coproporphyrin-dependent heme b biosynthesis. Catalyzes the oxidation of coproporphyrinogen III to coproporphyrin III.</text>
</comment>
<keyword evidence="5 6" id="KW-0350">Heme biosynthesis</keyword>
<dbReference type="SUPFAM" id="SSF54373">
    <property type="entry name" value="FAD-linked reductases, C-terminal domain"/>
    <property type="match status" value="1"/>
</dbReference>
<reference evidence="8 9" key="1">
    <citation type="submission" date="2023-01" db="EMBL/GenBank/DDBJ databases">
        <title>Cultivation and genomic characterization of new, ubiquitous marine nitrite-oxidizing bacteria from the Nitrospirales.</title>
        <authorList>
            <person name="Mueller A.J."/>
            <person name="Daebeler A."/>
            <person name="Herbold C.W."/>
            <person name="Kirkegaard R.H."/>
            <person name="Daims H."/>
        </authorList>
    </citation>
    <scope>NUCLEOTIDE SEQUENCE [LARGE SCALE GENOMIC DNA]</scope>
    <source>
        <strain evidence="8 9">DK</strain>
    </source>
</reference>
<dbReference type="SUPFAM" id="SSF51905">
    <property type="entry name" value="FAD/NAD(P)-binding domain"/>
    <property type="match status" value="1"/>
</dbReference>
<proteinExistence type="inferred from homology"/>
<comment type="catalytic activity">
    <reaction evidence="6">
        <text>coproporphyrinogen III + 3 O2 = coproporphyrin III + 3 H2O2</text>
        <dbReference type="Rhea" id="RHEA:43436"/>
        <dbReference type="ChEBI" id="CHEBI:15379"/>
        <dbReference type="ChEBI" id="CHEBI:16240"/>
        <dbReference type="ChEBI" id="CHEBI:57309"/>
        <dbReference type="ChEBI" id="CHEBI:131725"/>
        <dbReference type="EC" id="1.3.3.15"/>
    </reaction>
</comment>
<name>A0AA96JWS8_9BACT</name>
<keyword evidence="9" id="KW-1185">Reference proteome</keyword>
<dbReference type="NCBIfam" id="TIGR00562">
    <property type="entry name" value="proto_IX_ox"/>
    <property type="match status" value="1"/>
</dbReference>
<dbReference type="GO" id="GO:0004729">
    <property type="term" value="F:oxygen-dependent protoporphyrinogen oxidase activity"/>
    <property type="evidence" value="ECO:0007669"/>
    <property type="project" value="UniProtKB-UniRule"/>
</dbReference>
<dbReference type="EMBL" id="CP116968">
    <property type="protein sequence ID" value="WNM63117.1"/>
    <property type="molecule type" value="Genomic_DNA"/>
</dbReference>
<dbReference type="RefSeq" id="WP_312747474.1">
    <property type="nucleotide sequence ID" value="NZ_CP116968.1"/>
</dbReference>
<dbReference type="PANTHER" id="PTHR42923:SF3">
    <property type="entry name" value="PROTOPORPHYRINOGEN OXIDASE"/>
    <property type="match status" value="1"/>
</dbReference>
<organism evidence="8 9">
    <name type="scientific">Candidatus Nitrospira neomarina</name>
    <dbReference type="NCBI Taxonomy" id="3020899"/>
    <lineage>
        <taxon>Bacteria</taxon>
        <taxon>Pseudomonadati</taxon>
        <taxon>Nitrospirota</taxon>
        <taxon>Nitrospiria</taxon>
        <taxon>Nitrospirales</taxon>
        <taxon>Nitrospiraceae</taxon>
        <taxon>Nitrospira</taxon>
    </lineage>
</organism>
<dbReference type="InterPro" id="IPR050464">
    <property type="entry name" value="Zeta_carotene_desat/Oxidored"/>
</dbReference>
<feature type="domain" description="Amine oxidase" evidence="7">
    <location>
        <begin position="15"/>
        <end position="470"/>
    </location>
</feature>
<dbReference type="Pfam" id="PF01593">
    <property type="entry name" value="Amino_oxidase"/>
    <property type="match status" value="1"/>
</dbReference>
<comment type="similarity">
    <text evidence="6">Belongs to the protoporphyrinogen/coproporphyrinogen oxidase family. Coproporphyrinogen III oxidase subfamily.</text>
</comment>
<dbReference type="InterPro" id="IPR002937">
    <property type="entry name" value="Amino_oxidase"/>
</dbReference>
<evidence type="ECO:0000259" key="7">
    <source>
        <dbReference type="Pfam" id="PF01593"/>
    </source>
</evidence>
<dbReference type="InterPro" id="IPR036188">
    <property type="entry name" value="FAD/NAD-bd_sf"/>
</dbReference>
<keyword evidence="4 6" id="KW-0560">Oxidoreductase</keyword>
<keyword evidence="2 6" id="KW-0285">Flavoprotein</keyword>
<comment type="subcellular location">
    <subcellularLocation>
        <location evidence="6">Cytoplasm</location>
    </subcellularLocation>
</comment>
<dbReference type="Proteomes" id="UP001302494">
    <property type="component" value="Chromosome"/>
</dbReference>
<evidence type="ECO:0000313" key="9">
    <source>
        <dbReference type="Proteomes" id="UP001302494"/>
    </source>
</evidence>
<comment type="cofactor">
    <cofactor evidence="1 6">
        <name>FAD</name>
        <dbReference type="ChEBI" id="CHEBI:57692"/>
    </cofactor>
</comment>
<dbReference type="GO" id="GO:0006783">
    <property type="term" value="P:heme biosynthetic process"/>
    <property type="evidence" value="ECO:0007669"/>
    <property type="project" value="UniProtKB-UniRule"/>
</dbReference>
<dbReference type="PANTHER" id="PTHR42923">
    <property type="entry name" value="PROTOPORPHYRINOGEN OXIDASE"/>
    <property type="match status" value="1"/>
</dbReference>
<protein>
    <recommendedName>
        <fullName evidence="6">Coproporphyrinogen III oxidase</fullName>
        <ecNumber evidence="6">1.3.3.15</ecNumber>
    </recommendedName>
</protein>
<gene>
    <name evidence="8" type="primary">hemG</name>
    <name evidence="8" type="ORF">PQG83_05015</name>
</gene>
<keyword evidence="6" id="KW-0963">Cytoplasm</keyword>